<dbReference type="Pfam" id="PF07589">
    <property type="entry name" value="PEP-CTERM"/>
    <property type="match status" value="1"/>
</dbReference>
<name>A0ABW7FJD9_9BURK</name>
<dbReference type="EMBL" id="JBIGHW010000005">
    <property type="protein sequence ID" value="MFG6441452.1"/>
    <property type="molecule type" value="Genomic_DNA"/>
</dbReference>
<dbReference type="Proteomes" id="UP001606301">
    <property type="component" value="Unassembled WGS sequence"/>
</dbReference>
<evidence type="ECO:0000256" key="1">
    <source>
        <dbReference type="SAM" id="SignalP"/>
    </source>
</evidence>
<sequence length="210" mass="21404">MELKLNRIAAAGALLLGIASQTAFAGVVFINFDGAGAVAGAAIGSFYSAQGVTFTNAQWNLRNGDFGSSSPFIAIGITSSFNPKANSPIVMTFSSAISSFSLDAINAGSLGARIDAYDAEIGGNLIATDDFFGVGAGGTVDMLSLTGSNIRRIAFYQPNAGQSEGVGFDNITFNVSPAGTVPEPASWALAGLALAGLAATRRRVAQRQPK</sequence>
<evidence type="ECO:0000313" key="3">
    <source>
        <dbReference type="EMBL" id="MFG6441452.1"/>
    </source>
</evidence>
<evidence type="ECO:0000259" key="2">
    <source>
        <dbReference type="Pfam" id="PF07589"/>
    </source>
</evidence>
<evidence type="ECO:0000313" key="4">
    <source>
        <dbReference type="Proteomes" id="UP001606301"/>
    </source>
</evidence>
<accession>A0ABW7FJD9</accession>
<reference evidence="3 4" key="1">
    <citation type="submission" date="2024-08" db="EMBL/GenBank/DDBJ databases">
        <authorList>
            <person name="Lu H."/>
        </authorList>
    </citation>
    <scope>NUCLEOTIDE SEQUENCE [LARGE SCALE GENOMIC DNA]</scope>
    <source>
        <strain evidence="3 4">LKC17W</strain>
    </source>
</reference>
<organism evidence="3 4">
    <name type="scientific">Pelomonas margarita</name>
    <dbReference type="NCBI Taxonomy" id="3299031"/>
    <lineage>
        <taxon>Bacteria</taxon>
        <taxon>Pseudomonadati</taxon>
        <taxon>Pseudomonadota</taxon>
        <taxon>Betaproteobacteria</taxon>
        <taxon>Burkholderiales</taxon>
        <taxon>Sphaerotilaceae</taxon>
        <taxon>Roseateles</taxon>
    </lineage>
</organism>
<keyword evidence="4" id="KW-1185">Reference proteome</keyword>
<comment type="caution">
    <text evidence="3">The sequence shown here is derived from an EMBL/GenBank/DDBJ whole genome shotgun (WGS) entry which is preliminary data.</text>
</comment>
<feature type="domain" description="Ice-binding protein C-terminal" evidence="2">
    <location>
        <begin position="180"/>
        <end position="203"/>
    </location>
</feature>
<dbReference type="RefSeq" id="WP_394397769.1">
    <property type="nucleotide sequence ID" value="NZ_JBIGHW010000005.1"/>
</dbReference>
<gene>
    <name evidence="3" type="ORF">ACG0Z3_12265</name>
</gene>
<keyword evidence="1" id="KW-0732">Signal</keyword>
<feature type="signal peptide" evidence="1">
    <location>
        <begin position="1"/>
        <end position="25"/>
    </location>
</feature>
<protein>
    <submittedName>
        <fullName evidence="3">PEP-CTERM sorting domain-containing protein</fullName>
    </submittedName>
</protein>
<dbReference type="NCBIfam" id="TIGR02595">
    <property type="entry name" value="PEP_CTERM"/>
    <property type="match status" value="1"/>
</dbReference>
<feature type="chain" id="PRO_5045773624" evidence="1">
    <location>
        <begin position="26"/>
        <end position="210"/>
    </location>
</feature>
<dbReference type="InterPro" id="IPR013424">
    <property type="entry name" value="Ice-binding_C"/>
</dbReference>
<proteinExistence type="predicted"/>